<proteinExistence type="predicted"/>
<feature type="compositionally biased region" description="Basic residues" evidence="4">
    <location>
        <begin position="929"/>
        <end position="940"/>
    </location>
</feature>
<dbReference type="SMART" id="SM00028">
    <property type="entry name" value="TPR"/>
    <property type="match status" value="4"/>
</dbReference>
<feature type="region of interest" description="Disordered" evidence="4">
    <location>
        <begin position="486"/>
        <end position="614"/>
    </location>
</feature>
<feature type="compositionally biased region" description="Low complexity" evidence="4">
    <location>
        <begin position="574"/>
        <end position="587"/>
    </location>
</feature>
<dbReference type="Proteomes" id="UP000228921">
    <property type="component" value="Unassembled WGS sequence"/>
</dbReference>
<evidence type="ECO:0000256" key="3">
    <source>
        <dbReference type="PROSITE-ProRule" id="PRU00339"/>
    </source>
</evidence>
<evidence type="ECO:0000256" key="2">
    <source>
        <dbReference type="ARBA" id="ARBA00022803"/>
    </source>
</evidence>
<dbReference type="PANTHER" id="PTHR45586:SF1">
    <property type="entry name" value="LIPOPOLYSACCHARIDE ASSEMBLY PROTEIN B"/>
    <property type="match status" value="1"/>
</dbReference>
<reference evidence="5 6" key="1">
    <citation type="submission" date="2017-11" db="EMBL/GenBank/DDBJ databases">
        <title>Evolution of Phototrophy in the Chloroflexi Phylum Driven by Horizontal Gene Transfer.</title>
        <authorList>
            <person name="Ward L.M."/>
            <person name="Hemp J."/>
            <person name="Shih P.M."/>
            <person name="Mcglynn S.E."/>
            <person name="Fischer W."/>
        </authorList>
    </citation>
    <scope>NUCLEOTIDE SEQUENCE [LARGE SCALE GENOMIC DNA]</scope>
    <source>
        <strain evidence="5">CP2_2F</strain>
    </source>
</reference>
<feature type="region of interest" description="Disordered" evidence="4">
    <location>
        <begin position="287"/>
        <end position="306"/>
    </location>
</feature>
<feature type="region of interest" description="Disordered" evidence="4">
    <location>
        <begin position="887"/>
        <end position="940"/>
    </location>
</feature>
<dbReference type="InterPro" id="IPR019734">
    <property type="entry name" value="TPR_rpt"/>
</dbReference>
<feature type="compositionally biased region" description="Low complexity" evidence="4">
    <location>
        <begin position="547"/>
        <end position="560"/>
    </location>
</feature>
<dbReference type="Pfam" id="PF13432">
    <property type="entry name" value="TPR_16"/>
    <property type="match status" value="1"/>
</dbReference>
<dbReference type="InterPro" id="IPR051012">
    <property type="entry name" value="CellSynth/LPSAsmb/PSIAsmb"/>
</dbReference>
<sequence length="940" mass="102668">MPRVNLKTYVQDITTLIANEARDEAIGHCKHILETFPKHLQTYRLLGQALFEREQFSAAIDVFRRILAAIPDDRDAHLYLCEIYAREQNYDAAIFHLERVWEQTPEDPDLQEELKNLYAKRDGEAPATLQLTAPALARRYFNGRLYAEAAAELFALLERYPDRHDLRGLLAQALWRDDRPEEATEVALELLSVLPDHLVANRIMAELWLLMERPSDARPFIHRLQALDPYLAWQVVYGEGVPVPENAFMLERLDWRAKSAALALDVSGIGEVFSSLDSIDSISLSESSAPAFESPAKPSGGRLTQRRTEPLPDWLADETPSAPAFVMPDWSDFEAQTAQEELPDWLADEPAAPSADVPHWLTDDEPLTPMPQSSWQVEQPAAASDELPDWLEDESPVESPANDAPLDAMAWLMTGPLTPSEQPTAEETFDFETLTASPPAQPESAALDEEFDFSMFEMSSAPEQPVVPSEAAVSEAESAFDLDWLGESPEQPVAPSEAVAEESDATFDLDWLSASPEQSVAQSEAAVSEAESAFDLDWLSESPEQPVVPSEAAVSEAESAFDLDWLSESPEQPVVPSEAAVSEAESAFDLDWLSESPEQPVAPSEAAVSEAESAFDLDWLSEATEQSVAPSEVVAEEPPIGLDWMIDDFEVSEQPLASESVAPHLQTDELAAIEADPLGWMSDFGLSAVPEPESPQVALDEADLAELEAQIAATGDLEMSGTPQGVAQIVESSVDASSVADVHSPDSIILEDEWLAAFEPESVAPPAPMPPYVPEPVSPPPAEPVVEGDDWLAVDDSLFSDAESPDWLTESGRLIDETATSEAERSFDALLEQARRAANVPRSVGDTGVLSPDSLPDWLSAFDENAPPVSEATQPSAETFDFSAEALFSQSAEPLATSSDLPDTTQAQPSRAEEGAEDESLTFTFRKPPPWKRRASGKTE</sequence>
<feature type="region of interest" description="Disordered" evidence="4">
    <location>
        <begin position="349"/>
        <end position="387"/>
    </location>
</feature>
<evidence type="ECO:0000313" key="5">
    <source>
        <dbReference type="EMBL" id="PJF31235.1"/>
    </source>
</evidence>
<feature type="compositionally biased region" description="Low complexity" evidence="4">
    <location>
        <begin position="287"/>
        <end position="299"/>
    </location>
</feature>
<feature type="compositionally biased region" description="Low complexity" evidence="4">
    <location>
        <begin position="517"/>
        <end position="533"/>
    </location>
</feature>
<feature type="compositionally biased region" description="Low complexity" evidence="4">
    <location>
        <begin position="601"/>
        <end position="614"/>
    </location>
</feature>
<dbReference type="PANTHER" id="PTHR45586">
    <property type="entry name" value="TPR REPEAT-CONTAINING PROTEIN PA4667"/>
    <property type="match status" value="1"/>
</dbReference>
<feature type="compositionally biased region" description="Pro residues" evidence="4">
    <location>
        <begin position="763"/>
        <end position="783"/>
    </location>
</feature>
<evidence type="ECO:0000313" key="6">
    <source>
        <dbReference type="Proteomes" id="UP000228921"/>
    </source>
</evidence>
<evidence type="ECO:0000256" key="1">
    <source>
        <dbReference type="ARBA" id="ARBA00022737"/>
    </source>
</evidence>
<dbReference type="Pfam" id="PF14559">
    <property type="entry name" value="TPR_19"/>
    <property type="match status" value="1"/>
</dbReference>
<protein>
    <submittedName>
        <fullName evidence="5">Uncharacterized protein</fullName>
    </submittedName>
</protein>
<accession>A0A2M8P114</accession>
<name>A0A2M8P114_9CHLR</name>
<organism evidence="5 6">
    <name type="scientific">Candidatus Thermofonsia Clade 1 bacterium</name>
    <dbReference type="NCBI Taxonomy" id="2364210"/>
    <lineage>
        <taxon>Bacteria</taxon>
        <taxon>Bacillati</taxon>
        <taxon>Chloroflexota</taxon>
        <taxon>Candidatus Thermofontia</taxon>
        <taxon>Candidatus Thermofonsia Clade 1</taxon>
    </lineage>
</organism>
<keyword evidence="1" id="KW-0677">Repeat</keyword>
<feature type="repeat" description="TPR" evidence="3">
    <location>
        <begin position="40"/>
        <end position="73"/>
    </location>
</feature>
<gene>
    <name evidence="5" type="ORF">CUN51_05045</name>
</gene>
<feature type="region of interest" description="Disordered" evidence="4">
    <location>
        <begin position="762"/>
        <end position="787"/>
    </location>
</feature>
<dbReference type="EMBL" id="PGTK01000004">
    <property type="protein sequence ID" value="PJF31235.1"/>
    <property type="molecule type" value="Genomic_DNA"/>
</dbReference>
<evidence type="ECO:0000256" key="4">
    <source>
        <dbReference type="SAM" id="MobiDB-lite"/>
    </source>
</evidence>
<comment type="caution">
    <text evidence="5">The sequence shown here is derived from an EMBL/GenBank/DDBJ whole genome shotgun (WGS) entry which is preliminary data.</text>
</comment>
<feature type="region of interest" description="Disordered" evidence="4">
    <location>
        <begin position="836"/>
        <end position="874"/>
    </location>
</feature>
<keyword evidence="2 3" id="KW-0802">TPR repeat</keyword>
<dbReference type="InterPro" id="IPR011990">
    <property type="entry name" value="TPR-like_helical_dom_sf"/>
</dbReference>
<dbReference type="SUPFAM" id="SSF48452">
    <property type="entry name" value="TPR-like"/>
    <property type="match status" value="2"/>
</dbReference>
<dbReference type="PROSITE" id="PS50005">
    <property type="entry name" value="TPR"/>
    <property type="match status" value="1"/>
</dbReference>
<dbReference type="AlphaFoldDB" id="A0A2M8P114"/>
<feature type="compositionally biased region" description="Polar residues" evidence="4">
    <location>
        <begin position="888"/>
        <end position="909"/>
    </location>
</feature>
<dbReference type="Gene3D" id="1.25.40.10">
    <property type="entry name" value="Tetratricopeptide repeat domain"/>
    <property type="match status" value="2"/>
</dbReference>